<dbReference type="GeneID" id="79876426"/>
<accession>A0A1Y3VRL3</accession>
<evidence type="ECO:0000256" key="1">
    <source>
        <dbReference type="SAM" id="Phobius"/>
    </source>
</evidence>
<dbReference type="RefSeq" id="WP_022355238.1">
    <property type="nucleotide sequence ID" value="NZ_CALHAA010000033.1"/>
</dbReference>
<keyword evidence="4" id="KW-1185">Reference proteome</keyword>
<comment type="caution">
    <text evidence="3">The sequence shown here is derived from an EMBL/GenBank/DDBJ whole genome shotgun (WGS) entry which is preliminary data.</text>
</comment>
<feature type="transmembrane region" description="Helical" evidence="1">
    <location>
        <begin position="147"/>
        <end position="171"/>
    </location>
</feature>
<reference evidence="3" key="2">
    <citation type="journal article" date="2018" name="BMC Genomics">
        <title>Whole genome sequencing and function prediction of 133 gut anaerobes isolated from chicken caecum in pure cultures.</title>
        <authorList>
            <person name="Medvecky M."/>
            <person name="Cejkova D."/>
            <person name="Polansky O."/>
            <person name="Karasova D."/>
            <person name="Kubasova T."/>
            <person name="Cizek A."/>
            <person name="Rychlik I."/>
        </authorList>
    </citation>
    <scope>NUCLEOTIDE SEQUENCE</scope>
    <source>
        <strain evidence="3">An178</strain>
    </source>
</reference>
<evidence type="ECO:0000313" key="3">
    <source>
        <dbReference type="EMBL" id="OUP61578.1"/>
    </source>
</evidence>
<keyword evidence="1" id="KW-1133">Transmembrane helix</keyword>
<dbReference type="Proteomes" id="UP000195447">
    <property type="component" value="Unassembled WGS sequence"/>
</dbReference>
<evidence type="ECO:0000313" key="2">
    <source>
        <dbReference type="EMBL" id="MDC0828628.1"/>
    </source>
</evidence>
<gene>
    <name evidence="3" type="ORF">B5F14_01100</name>
    <name evidence="2" type="ORF">POG00_07875</name>
</gene>
<feature type="transmembrane region" description="Helical" evidence="1">
    <location>
        <begin position="73"/>
        <end position="93"/>
    </location>
</feature>
<feature type="transmembrane region" description="Helical" evidence="1">
    <location>
        <begin position="122"/>
        <end position="141"/>
    </location>
</feature>
<name>A0A1Y3VRL3_9FIRM</name>
<sequence>MSLNNDNSIYGLNIYEDKKGRIIYKDFLMKNAVYIPTFDFKMFSFYRYRYIIGVSSFIVLQTLFTLFHASVLLSNILTIFIFVFLEYKFRVFLKEKQKVKKFNKSEYIGYIDVLNKQDPTKMLLKAVLYIALGILILYNGYDKSYVGVSLAFCWLIMIVCVFYGLIQFYAFSKRKS</sequence>
<dbReference type="AlphaFoldDB" id="A0A1Y3VRL3"/>
<reference evidence="2" key="3">
    <citation type="submission" date="2023-01" db="EMBL/GenBank/DDBJ databases">
        <title>Human gut microbiome strain richness.</title>
        <authorList>
            <person name="Chen-Liaw A."/>
        </authorList>
    </citation>
    <scope>NUCLEOTIDE SEQUENCE</scope>
    <source>
        <strain evidence="2">D55st1_G4_D55t1_190419</strain>
    </source>
</reference>
<protein>
    <recommendedName>
        <fullName evidence="5">Tandem five-TM protein</fullName>
    </recommendedName>
</protein>
<dbReference type="EMBL" id="NFKM01000002">
    <property type="protein sequence ID" value="OUP61578.1"/>
    <property type="molecule type" value="Genomic_DNA"/>
</dbReference>
<dbReference type="EMBL" id="JAQNCK010000020">
    <property type="protein sequence ID" value="MDC0828628.1"/>
    <property type="molecule type" value="Genomic_DNA"/>
</dbReference>
<keyword evidence="1" id="KW-0472">Membrane</keyword>
<reference evidence="4" key="1">
    <citation type="submission" date="2017-04" db="EMBL/GenBank/DDBJ databases">
        <title>Function of individual gut microbiota members based on whole genome sequencing of pure cultures obtained from chicken caecum.</title>
        <authorList>
            <person name="Medvecky M."/>
            <person name="Cejkova D."/>
            <person name="Polansky O."/>
            <person name="Karasova D."/>
            <person name="Kubasova T."/>
            <person name="Cizek A."/>
            <person name="Rychlik I."/>
        </authorList>
    </citation>
    <scope>NUCLEOTIDE SEQUENCE [LARGE SCALE GENOMIC DNA]</scope>
    <source>
        <strain evidence="4">An178</strain>
    </source>
</reference>
<proteinExistence type="predicted"/>
<dbReference type="Proteomes" id="UP001220658">
    <property type="component" value="Unassembled WGS sequence"/>
</dbReference>
<evidence type="ECO:0008006" key="5">
    <source>
        <dbReference type="Google" id="ProtNLM"/>
    </source>
</evidence>
<organism evidence="3 4">
    <name type="scientific">Faecalitalea cylindroides</name>
    <dbReference type="NCBI Taxonomy" id="39483"/>
    <lineage>
        <taxon>Bacteria</taxon>
        <taxon>Bacillati</taxon>
        <taxon>Bacillota</taxon>
        <taxon>Erysipelotrichia</taxon>
        <taxon>Erysipelotrichales</taxon>
        <taxon>Erysipelotrichaceae</taxon>
        <taxon>Faecalitalea</taxon>
    </lineage>
</organism>
<feature type="transmembrane region" description="Helical" evidence="1">
    <location>
        <begin position="48"/>
        <end position="67"/>
    </location>
</feature>
<keyword evidence="1" id="KW-0812">Transmembrane</keyword>
<evidence type="ECO:0000313" key="4">
    <source>
        <dbReference type="Proteomes" id="UP000195447"/>
    </source>
</evidence>